<name>A0ABR3ABF5_9AGAR</name>
<dbReference type="Gene3D" id="3.40.50.920">
    <property type="match status" value="1"/>
</dbReference>
<evidence type="ECO:0000313" key="8">
    <source>
        <dbReference type="Proteomes" id="UP001437256"/>
    </source>
</evidence>
<dbReference type="GO" id="GO:0004739">
    <property type="term" value="F:pyruvate dehydrogenase (acetyl-transferring) activity"/>
    <property type="evidence" value="ECO:0007669"/>
    <property type="project" value="UniProtKB-EC"/>
</dbReference>
<evidence type="ECO:0000259" key="6">
    <source>
        <dbReference type="SMART" id="SM00861"/>
    </source>
</evidence>
<dbReference type="SUPFAM" id="SSF52922">
    <property type="entry name" value="TK C-terminal domain-like"/>
    <property type="match status" value="1"/>
</dbReference>
<evidence type="ECO:0000256" key="4">
    <source>
        <dbReference type="ARBA" id="ARBA00023317"/>
    </source>
</evidence>
<dbReference type="CDD" id="cd07036">
    <property type="entry name" value="TPP_PYR_E1-PDHc-beta_like"/>
    <property type="match status" value="1"/>
</dbReference>
<dbReference type="EC" id="1.2.4.1" evidence="5"/>
<evidence type="ECO:0000256" key="2">
    <source>
        <dbReference type="ARBA" id="ARBA00023002"/>
    </source>
</evidence>
<dbReference type="InterPro" id="IPR027110">
    <property type="entry name" value="PDHB_mito-type"/>
</dbReference>
<keyword evidence="8" id="KW-1185">Reference proteome</keyword>
<sequence length="371" mass="40273">MAARLAFSRLRLAPALHRSRPSFPSKSLRLARTYATADNGHTLTVREALNAAMEEEMLRDESVFVMGEEVARYNGAYKVTKGLLDKFGEKRVIDTPITEMGFAGIAVGAALEGLRPVCEFMTWNFAMQAIDQIVNSAGKTYYMSGGNVPCPVVFRGPNGAAAGVAAQHSQDYAAWYGQVPGLKVVSPWSAEDCKGLLKAAIRDPNPVVFLENEMMYGVSFPVSSEVMSDNFLLPIGKCKVEREGSDVTIVAHSKMVTHSMEAAEALAKEGIKAEVINLRSIRPLDIDTIKKSVKKTNRLLIVEGGFPAFGVGSEICAQIVESEAFDYLDAPVERVTGADVPTPYATNLEALAFPDTSLIVKVAKRALYRTN</sequence>
<accession>A0ABR3ABF5</accession>
<comment type="caution">
    <text evidence="7">The sequence shown here is derived from an EMBL/GenBank/DDBJ whole genome shotgun (WGS) entry which is preliminary data.</text>
</comment>
<dbReference type="InterPro" id="IPR033248">
    <property type="entry name" value="Transketolase_C"/>
</dbReference>
<feature type="domain" description="Transketolase-like pyrimidine-binding" evidence="6">
    <location>
        <begin position="43"/>
        <end position="218"/>
    </location>
</feature>
<dbReference type="InterPro" id="IPR005475">
    <property type="entry name" value="Transketolase-like_Pyr-bd"/>
</dbReference>
<proteinExistence type="predicted"/>
<evidence type="ECO:0000313" key="7">
    <source>
        <dbReference type="EMBL" id="KAL0070696.1"/>
    </source>
</evidence>
<evidence type="ECO:0000256" key="1">
    <source>
        <dbReference type="ARBA" id="ARBA00001964"/>
    </source>
</evidence>
<dbReference type="Pfam" id="PF02779">
    <property type="entry name" value="Transket_pyr"/>
    <property type="match status" value="1"/>
</dbReference>
<dbReference type="PANTHER" id="PTHR11624">
    <property type="entry name" value="DEHYDROGENASE RELATED"/>
    <property type="match status" value="1"/>
</dbReference>
<comment type="catalytic activity">
    <reaction evidence="5">
        <text>N(6)-[(R)-lipoyl]-L-lysyl-[protein] + pyruvate + H(+) = N(6)-[(R)-S(8)-acetyldihydrolipoyl]-L-lysyl-[protein] + CO2</text>
        <dbReference type="Rhea" id="RHEA:19189"/>
        <dbReference type="Rhea" id="RHEA-COMP:10474"/>
        <dbReference type="Rhea" id="RHEA-COMP:10478"/>
        <dbReference type="ChEBI" id="CHEBI:15361"/>
        <dbReference type="ChEBI" id="CHEBI:15378"/>
        <dbReference type="ChEBI" id="CHEBI:16526"/>
        <dbReference type="ChEBI" id="CHEBI:83099"/>
        <dbReference type="ChEBI" id="CHEBI:83111"/>
        <dbReference type="EC" id="1.2.4.1"/>
    </reaction>
</comment>
<keyword evidence="3 5" id="KW-0786">Thiamine pyrophosphate</keyword>
<gene>
    <name evidence="7" type="primary">PDB1</name>
    <name evidence="7" type="ORF">AAF712_001917</name>
</gene>
<reference evidence="7 8" key="1">
    <citation type="submission" date="2024-05" db="EMBL/GenBank/DDBJ databases">
        <title>A draft genome resource for the thread blight pathogen Marasmius tenuissimus strain MS-2.</title>
        <authorList>
            <person name="Yulfo-Soto G.E."/>
            <person name="Baruah I.K."/>
            <person name="Amoako-Attah I."/>
            <person name="Bukari Y."/>
            <person name="Meinhardt L.W."/>
            <person name="Bailey B.A."/>
            <person name="Cohen S.P."/>
        </authorList>
    </citation>
    <scope>NUCLEOTIDE SEQUENCE [LARGE SCALE GENOMIC DNA]</scope>
    <source>
        <strain evidence="7 8">MS-2</strain>
    </source>
</reference>
<protein>
    <recommendedName>
        <fullName evidence="5">Pyruvate dehydrogenase E1 component subunit beta</fullName>
        <ecNumber evidence="5">1.2.4.1</ecNumber>
    </recommendedName>
</protein>
<keyword evidence="4 5" id="KW-0670">Pyruvate</keyword>
<dbReference type="Pfam" id="PF02780">
    <property type="entry name" value="Transketolase_C"/>
    <property type="match status" value="1"/>
</dbReference>
<dbReference type="SUPFAM" id="SSF52518">
    <property type="entry name" value="Thiamin diphosphate-binding fold (THDP-binding)"/>
    <property type="match status" value="1"/>
</dbReference>
<comment type="cofactor">
    <cofactor evidence="1 5">
        <name>thiamine diphosphate</name>
        <dbReference type="ChEBI" id="CHEBI:58937"/>
    </cofactor>
</comment>
<comment type="function">
    <text evidence="5">The pyruvate dehydrogenase complex catalyzes the overall conversion of pyruvate to acetyl-CoA and CO2.</text>
</comment>
<dbReference type="Proteomes" id="UP001437256">
    <property type="component" value="Unassembled WGS sequence"/>
</dbReference>
<dbReference type="EMBL" id="JBBXMP010000005">
    <property type="protein sequence ID" value="KAL0070696.1"/>
    <property type="molecule type" value="Genomic_DNA"/>
</dbReference>
<dbReference type="Gene3D" id="3.40.50.970">
    <property type="match status" value="1"/>
</dbReference>
<evidence type="ECO:0000256" key="3">
    <source>
        <dbReference type="ARBA" id="ARBA00023052"/>
    </source>
</evidence>
<organism evidence="7 8">
    <name type="scientific">Marasmius tenuissimus</name>
    <dbReference type="NCBI Taxonomy" id="585030"/>
    <lineage>
        <taxon>Eukaryota</taxon>
        <taxon>Fungi</taxon>
        <taxon>Dikarya</taxon>
        <taxon>Basidiomycota</taxon>
        <taxon>Agaricomycotina</taxon>
        <taxon>Agaricomycetes</taxon>
        <taxon>Agaricomycetidae</taxon>
        <taxon>Agaricales</taxon>
        <taxon>Marasmiineae</taxon>
        <taxon>Marasmiaceae</taxon>
        <taxon>Marasmius</taxon>
    </lineage>
</organism>
<dbReference type="NCBIfam" id="NF006667">
    <property type="entry name" value="PRK09212.1"/>
    <property type="match status" value="1"/>
</dbReference>
<dbReference type="NCBIfam" id="NF008854">
    <property type="entry name" value="PRK11892.1"/>
    <property type="match status" value="1"/>
</dbReference>
<dbReference type="SMART" id="SM00861">
    <property type="entry name" value="Transket_pyr"/>
    <property type="match status" value="1"/>
</dbReference>
<dbReference type="InterPro" id="IPR009014">
    <property type="entry name" value="Transketo_C/PFOR_II"/>
</dbReference>
<dbReference type="InterPro" id="IPR029061">
    <property type="entry name" value="THDP-binding"/>
</dbReference>
<keyword evidence="2 5" id="KW-0560">Oxidoreductase</keyword>
<dbReference type="PANTHER" id="PTHR11624:SF96">
    <property type="entry name" value="PYRUVATE DEHYDROGENASE E1 COMPONENT SUBUNIT BETA, MITOCHONDRIAL"/>
    <property type="match status" value="1"/>
</dbReference>
<evidence type="ECO:0000256" key="5">
    <source>
        <dbReference type="RuleBase" id="RU364074"/>
    </source>
</evidence>